<dbReference type="AlphaFoldDB" id="B9RDJ9"/>
<dbReference type="EMBL" id="EQ973775">
    <property type="protein sequence ID" value="EEF50457.1"/>
    <property type="molecule type" value="Genomic_DNA"/>
</dbReference>
<dbReference type="InterPro" id="IPR045279">
    <property type="entry name" value="ARR-like"/>
</dbReference>
<comment type="subcellular location">
    <subcellularLocation>
        <location evidence="1">Nucleus</location>
    </subcellularLocation>
</comment>
<dbReference type="Proteomes" id="UP000008311">
    <property type="component" value="Unassembled WGS sequence"/>
</dbReference>
<evidence type="ECO:0000256" key="5">
    <source>
        <dbReference type="ARBA" id="ARBA00023159"/>
    </source>
</evidence>
<feature type="region of interest" description="Disordered" evidence="9">
    <location>
        <begin position="171"/>
        <end position="197"/>
    </location>
</feature>
<dbReference type="eggNOG" id="KOG1601">
    <property type="taxonomic scope" value="Eukaryota"/>
</dbReference>
<evidence type="ECO:0000256" key="2">
    <source>
        <dbReference type="ARBA" id="ARBA00022553"/>
    </source>
</evidence>
<keyword evidence="4" id="KW-0805">Transcription regulation</keyword>
<accession>B9RDJ9</accession>
<dbReference type="CDD" id="cd17584">
    <property type="entry name" value="REC_typeB_ARR-like"/>
    <property type="match status" value="1"/>
</dbReference>
<dbReference type="PANTHER" id="PTHR43874:SF58">
    <property type="entry name" value="TWO-COMPONENT RESPONSE REGULATOR-LIKE APRR8-RELATED"/>
    <property type="match status" value="1"/>
</dbReference>
<dbReference type="GO" id="GO:0009736">
    <property type="term" value="P:cytokinin-activated signaling pathway"/>
    <property type="evidence" value="ECO:0007669"/>
    <property type="project" value="InterPro"/>
</dbReference>
<dbReference type="PANTHER" id="PTHR43874">
    <property type="entry name" value="TWO-COMPONENT RESPONSE REGULATOR"/>
    <property type="match status" value="1"/>
</dbReference>
<dbReference type="InterPro" id="IPR017930">
    <property type="entry name" value="Myb_dom"/>
</dbReference>
<dbReference type="GO" id="GO:0016301">
    <property type="term" value="F:kinase activity"/>
    <property type="evidence" value="ECO:0007669"/>
    <property type="project" value="UniProtKB-KW"/>
</dbReference>
<dbReference type="InterPro" id="IPR001789">
    <property type="entry name" value="Sig_transdc_resp-reg_receiver"/>
</dbReference>
<dbReference type="GO" id="GO:0005634">
    <property type="term" value="C:nucleus"/>
    <property type="evidence" value="ECO:0007669"/>
    <property type="project" value="UniProtKB-SubCell"/>
</dbReference>
<gene>
    <name evidence="12" type="ORF">RCOM_1613700</name>
</gene>
<dbReference type="FunFam" id="1.10.10.60:FF:000007">
    <property type="entry name" value="Two-component response regulator"/>
    <property type="match status" value="1"/>
</dbReference>
<evidence type="ECO:0000256" key="1">
    <source>
        <dbReference type="ARBA" id="ARBA00004123"/>
    </source>
</evidence>
<evidence type="ECO:0000313" key="13">
    <source>
        <dbReference type="Proteomes" id="UP000008311"/>
    </source>
</evidence>
<feature type="domain" description="Response regulatory" evidence="10">
    <location>
        <begin position="20"/>
        <end position="135"/>
    </location>
</feature>
<dbReference type="InterPro" id="IPR006447">
    <property type="entry name" value="Myb_dom_plants"/>
</dbReference>
<sequence>MRNEQVLSVDINAEGAAGVSILVVDCDSACLAIVSKMLYISGYKVITAKRATDALHILRERQYELDLILTEVHLPDMDKYELLETMAEVSCLPIVILSADDDENAMLGCLFKGAVFYLLKPITMNDVKSLWQFSCVKNRKNNVATEGSHSYHGHSTPEIASNEASECLSVLDTSQQNAQKSEGKELQEMDKDEEATVTSTFPKKPKLIWTNELHDRFLQAIRILGIDSAHPKKILKHMNVPGLRKENISSHLQKYRLSLKREQEAIQKTMYRDDHYPPWNLETGTCEFLKAQFLMTRSQPEFRSYAESQRNLHGCLTPVPSLGSANYHVQLSSECDQINSNHSSCSQAGIRINNNEELESFDQIRMNNVENFGLEIASDGGIDILGNSSQQQEQYLLPPLSPLPLVWEQQEEDDDIFGADRAPRNDVSAGQKELVAS</sequence>
<feature type="region of interest" description="Disordered" evidence="9">
    <location>
        <begin position="407"/>
        <end position="437"/>
    </location>
</feature>
<comment type="caution">
    <text evidence="8">Lacks conserved residue(s) required for the propagation of feature annotation.</text>
</comment>
<keyword evidence="13" id="KW-1185">Reference proteome</keyword>
<dbReference type="GO" id="GO:0000160">
    <property type="term" value="P:phosphorelay signal transduction system"/>
    <property type="evidence" value="ECO:0007669"/>
    <property type="project" value="UniProtKB-KW"/>
</dbReference>
<keyword evidence="2" id="KW-0597">Phosphoprotein</keyword>
<organism evidence="12 13">
    <name type="scientific">Ricinus communis</name>
    <name type="common">Castor bean</name>
    <dbReference type="NCBI Taxonomy" id="3988"/>
    <lineage>
        <taxon>Eukaryota</taxon>
        <taxon>Viridiplantae</taxon>
        <taxon>Streptophyta</taxon>
        <taxon>Embryophyta</taxon>
        <taxon>Tracheophyta</taxon>
        <taxon>Spermatophyta</taxon>
        <taxon>Magnoliopsida</taxon>
        <taxon>eudicotyledons</taxon>
        <taxon>Gunneridae</taxon>
        <taxon>Pentapetalae</taxon>
        <taxon>rosids</taxon>
        <taxon>fabids</taxon>
        <taxon>Malpighiales</taxon>
        <taxon>Euphorbiaceae</taxon>
        <taxon>Acalyphoideae</taxon>
        <taxon>Acalypheae</taxon>
        <taxon>Ricinus</taxon>
    </lineage>
</organism>
<dbReference type="InterPro" id="IPR001005">
    <property type="entry name" value="SANT/Myb"/>
</dbReference>
<dbReference type="SUPFAM" id="SSF46689">
    <property type="entry name" value="Homeodomain-like"/>
    <property type="match status" value="1"/>
</dbReference>
<evidence type="ECO:0000256" key="4">
    <source>
        <dbReference type="ARBA" id="ARBA00023015"/>
    </source>
</evidence>
<protein>
    <submittedName>
        <fullName evidence="12">Sensor histidine kinase, putative</fullName>
    </submittedName>
</protein>
<keyword evidence="7" id="KW-0539">Nucleus</keyword>
<evidence type="ECO:0000256" key="8">
    <source>
        <dbReference type="PROSITE-ProRule" id="PRU00169"/>
    </source>
</evidence>
<keyword evidence="12" id="KW-0808">Transferase</keyword>
<dbReference type="InterPro" id="IPR011006">
    <property type="entry name" value="CheY-like_superfamily"/>
</dbReference>
<dbReference type="Pfam" id="PF00249">
    <property type="entry name" value="Myb_DNA-binding"/>
    <property type="match status" value="1"/>
</dbReference>
<keyword evidence="6" id="KW-0804">Transcription</keyword>
<evidence type="ECO:0000259" key="10">
    <source>
        <dbReference type="PROSITE" id="PS50110"/>
    </source>
</evidence>
<evidence type="ECO:0000259" key="11">
    <source>
        <dbReference type="PROSITE" id="PS51294"/>
    </source>
</evidence>
<reference evidence="13" key="1">
    <citation type="journal article" date="2010" name="Nat. Biotechnol.">
        <title>Draft genome sequence of the oilseed species Ricinus communis.</title>
        <authorList>
            <person name="Chan A.P."/>
            <person name="Crabtree J."/>
            <person name="Zhao Q."/>
            <person name="Lorenzi H."/>
            <person name="Orvis J."/>
            <person name="Puiu D."/>
            <person name="Melake-Berhan A."/>
            <person name="Jones K.M."/>
            <person name="Redman J."/>
            <person name="Chen G."/>
            <person name="Cahoon E.B."/>
            <person name="Gedil M."/>
            <person name="Stanke M."/>
            <person name="Haas B.J."/>
            <person name="Wortman J.R."/>
            <person name="Fraser-Liggett C.M."/>
            <person name="Ravel J."/>
            <person name="Rabinowicz P.D."/>
        </authorList>
    </citation>
    <scope>NUCLEOTIDE SEQUENCE [LARGE SCALE GENOMIC DNA]</scope>
    <source>
        <strain evidence="13">cv. Hale</strain>
    </source>
</reference>
<evidence type="ECO:0000256" key="6">
    <source>
        <dbReference type="ARBA" id="ARBA00023163"/>
    </source>
</evidence>
<evidence type="ECO:0000256" key="3">
    <source>
        <dbReference type="ARBA" id="ARBA00023012"/>
    </source>
</evidence>
<evidence type="ECO:0000256" key="9">
    <source>
        <dbReference type="SAM" id="MobiDB-lite"/>
    </source>
</evidence>
<feature type="domain" description="HTH myb-type" evidence="11">
    <location>
        <begin position="202"/>
        <end position="260"/>
    </location>
</feature>
<proteinExistence type="predicted"/>
<evidence type="ECO:0000256" key="7">
    <source>
        <dbReference type="ARBA" id="ARBA00023242"/>
    </source>
</evidence>
<dbReference type="Gene3D" id="3.40.50.2300">
    <property type="match status" value="1"/>
</dbReference>
<dbReference type="PROSITE" id="PS51294">
    <property type="entry name" value="HTH_MYB"/>
    <property type="match status" value="1"/>
</dbReference>
<dbReference type="InterPro" id="IPR009057">
    <property type="entry name" value="Homeodomain-like_sf"/>
</dbReference>
<keyword evidence="3" id="KW-0902">Two-component regulatory system</keyword>
<keyword evidence="5" id="KW-0010">Activator</keyword>
<dbReference type="InParanoid" id="B9RDJ9"/>
<dbReference type="SMART" id="SM00448">
    <property type="entry name" value="REC"/>
    <property type="match status" value="1"/>
</dbReference>
<feature type="compositionally biased region" description="Polar residues" evidence="9">
    <location>
        <begin position="171"/>
        <end position="180"/>
    </location>
</feature>
<dbReference type="Pfam" id="PF00072">
    <property type="entry name" value="Response_reg"/>
    <property type="match status" value="1"/>
</dbReference>
<name>B9RDJ9_RICCO</name>
<dbReference type="PROSITE" id="PS50110">
    <property type="entry name" value="RESPONSE_REGULATORY"/>
    <property type="match status" value="1"/>
</dbReference>
<dbReference type="NCBIfam" id="TIGR01557">
    <property type="entry name" value="myb_SHAQKYF"/>
    <property type="match status" value="1"/>
</dbReference>
<evidence type="ECO:0000313" key="12">
    <source>
        <dbReference type="EMBL" id="EEF50457.1"/>
    </source>
</evidence>
<dbReference type="Gene3D" id="1.10.10.60">
    <property type="entry name" value="Homeodomain-like"/>
    <property type="match status" value="1"/>
</dbReference>
<keyword evidence="12" id="KW-0418">Kinase</keyword>
<dbReference type="SUPFAM" id="SSF52172">
    <property type="entry name" value="CheY-like"/>
    <property type="match status" value="1"/>
</dbReference>
<dbReference type="GO" id="GO:0003677">
    <property type="term" value="F:DNA binding"/>
    <property type="evidence" value="ECO:0007669"/>
    <property type="project" value="InterPro"/>
</dbReference>